<feature type="compositionally biased region" description="Basic and acidic residues" evidence="1">
    <location>
        <begin position="26"/>
        <end position="40"/>
    </location>
</feature>
<accession>A0A0G2JBC5</accession>
<gene>
    <name evidence="2" type="ORF">EMCG_01111</name>
</gene>
<evidence type="ECO:0000256" key="1">
    <source>
        <dbReference type="SAM" id="MobiDB-lite"/>
    </source>
</evidence>
<proteinExistence type="predicted"/>
<evidence type="ECO:0000313" key="3">
    <source>
        <dbReference type="Proteomes" id="UP000034164"/>
    </source>
</evidence>
<protein>
    <submittedName>
        <fullName evidence="2">Uncharacterized protein</fullName>
    </submittedName>
</protein>
<dbReference type="VEuPathDB" id="FungiDB:EMCG_01111"/>
<dbReference type="AlphaFoldDB" id="A0A0G2JBC5"/>
<name>A0A0G2JBC5_9EURO</name>
<reference evidence="3" key="1">
    <citation type="journal article" date="2015" name="PLoS Genet.">
        <title>The dynamic genome and transcriptome of the human fungal pathogen Blastomyces and close relative Emmonsia.</title>
        <authorList>
            <person name="Munoz J.F."/>
            <person name="Gauthier G.M."/>
            <person name="Desjardins C.A."/>
            <person name="Gallo J.E."/>
            <person name="Holder J."/>
            <person name="Sullivan T.D."/>
            <person name="Marty A.J."/>
            <person name="Carmen J.C."/>
            <person name="Chen Z."/>
            <person name="Ding L."/>
            <person name="Gujja S."/>
            <person name="Magrini V."/>
            <person name="Misas E."/>
            <person name="Mitreva M."/>
            <person name="Priest M."/>
            <person name="Saif S."/>
            <person name="Whiston E.A."/>
            <person name="Young S."/>
            <person name="Zeng Q."/>
            <person name="Goldman W.E."/>
            <person name="Mardis E.R."/>
            <person name="Taylor J.W."/>
            <person name="McEwen J.G."/>
            <person name="Clay O.K."/>
            <person name="Klein B.S."/>
            <person name="Cuomo C.A."/>
        </authorList>
    </citation>
    <scope>NUCLEOTIDE SEQUENCE [LARGE SCALE GENOMIC DNA]</scope>
    <source>
        <strain evidence="3">UAMH 3008</strain>
    </source>
</reference>
<feature type="region of interest" description="Disordered" evidence="1">
    <location>
        <begin position="25"/>
        <end position="57"/>
    </location>
</feature>
<comment type="caution">
    <text evidence="2">The sequence shown here is derived from an EMBL/GenBank/DDBJ whole genome shotgun (WGS) entry which is preliminary data.</text>
</comment>
<evidence type="ECO:0000313" key="2">
    <source>
        <dbReference type="EMBL" id="KKZ67241.1"/>
    </source>
</evidence>
<dbReference type="Proteomes" id="UP000034164">
    <property type="component" value="Unassembled WGS sequence"/>
</dbReference>
<sequence>MADHPGSPIRETPTIEPGAQTVYRETVSKEREQRRERDGGTDYMLPGKATGEAHYQPKNMERGLYFISPPFSPDTHRRRRKT</sequence>
<dbReference type="EMBL" id="LCZI01000302">
    <property type="protein sequence ID" value="KKZ67241.1"/>
    <property type="molecule type" value="Genomic_DNA"/>
</dbReference>
<organism evidence="2 3">
    <name type="scientific">[Emmonsia] crescens</name>
    <dbReference type="NCBI Taxonomy" id="73230"/>
    <lineage>
        <taxon>Eukaryota</taxon>
        <taxon>Fungi</taxon>
        <taxon>Dikarya</taxon>
        <taxon>Ascomycota</taxon>
        <taxon>Pezizomycotina</taxon>
        <taxon>Eurotiomycetes</taxon>
        <taxon>Eurotiomycetidae</taxon>
        <taxon>Onygenales</taxon>
        <taxon>Ajellomycetaceae</taxon>
        <taxon>Emergomyces</taxon>
    </lineage>
</organism>